<sequence length="604" mass="69626">MKTTKLLITTFLLLCIFNNTVFAQDKAIPTVTLNQETNTLDSELPFDKIFFLKIEKKSEQTLVDFKIRKRKKYGQTSTFNLLELKRINSVYDSSSIEWVDSTSKTMTLQLIIDENKIKDENKSEYILENEKDVRVLIFPLEPNQYYGIEYTLRSNNEVIETNIDKLFKGLQGGNPSDSIDFIISTSKNADKLTDNQESVRFNYLFTPLDSILSMNDSIQSKIESKRALIKKEIIEGKIIKKIKEFVKNGEADSAIVLLMHYDIKFNNNKFGFKNYFIKLQLLMESINTVNVDIKQFLSCYSKIMKFLISCDFCGESDLNKDIFDEKLSTLLIPGSVSEWSNDIGKGLLPINYISIDIKVDPKEFNSRRINLVETINFIERITRFNWYQTNTCNDSKGLLTSLNSKREQIEKYLKSRAAIVKKLNYYKIGKIYPFADYVALQTGGYSHEDLTSISKGKFTVRPDLGVGFASNLYYANDTSDPYATLIPFIGFRFNLRPIDQSYSYKRIIHKNILHRSSINISYSFISITDNKTRYDLHNKLNFLVGYGFRLNNAINLSTGSFFFQRENPDPFISSKSLAAMPYIAVTVDFEILETLKSLVDALQK</sequence>
<evidence type="ECO:0000256" key="1">
    <source>
        <dbReference type="SAM" id="SignalP"/>
    </source>
</evidence>
<feature type="chain" id="PRO_5022130169" evidence="1">
    <location>
        <begin position="24"/>
        <end position="604"/>
    </location>
</feature>
<keyword evidence="1" id="KW-0732">Signal</keyword>
<dbReference type="AlphaFoldDB" id="A0A512CD79"/>
<feature type="signal peptide" evidence="1">
    <location>
        <begin position="1"/>
        <end position="23"/>
    </location>
</feature>
<organism evidence="2 3">
    <name type="scientific">Cyclobacterium qasimii</name>
    <dbReference type="NCBI Taxonomy" id="1350429"/>
    <lineage>
        <taxon>Bacteria</taxon>
        <taxon>Pseudomonadati</taxon>
        <taxon>Bacteroidota</taxon>
        <taxon>Cytophagia</taxon>
        <taxon>Cytophagales</taxon>
        <taxon>Cyclobacteriaceae</taxon>
        <taxon>Cyclobacterium</taxon>
    </lineage>
</organism>
<accession>A0A512CD79</accession>
<protein>
    <submittedName>
        <fullName evidence="2">Uncharacterized protein</fullName>
    </submittedName>
</protein>
<dbReference type="RefSeq" id="WP_146947959.1">
    <property type="nucleotide sequence ID" value="NZ_BJYV01000013.1"/>
</dbReference>
<comment type="caution">
    <text evidence="2">The sequence shown here is derived from an EMBL/GenBank/DDBJ whole genome shotgun (WGS) entry which is preliminary data.</text>
</comment>
<gene>
    <name evidence="2" type="ORF">CQA01_27030</name>
</gene>
<dbReference type="EMBL" id="BJYV01000013">
    <property type="protein sequence ID" value="GEO22169.1"/>
    <property type="molecule type" value="Genomic_DNA"/>
</dbReference>
<proteinExistence type="predicted"/>
<evidence type="ECO:0000313" key="3">
    <source>
        <dbReference type="Proteomes" id="UP000321301"/>
    </source>
</evidence>
<dbReference type="Proteomes" id="UP000321301">
    <property type="component" value="Unassembled WGS sequence"/>
</dbReference>
<evidence type="ECO:0000313" key="2">
    <source>
        <dbReference type="EMBL" id="GEO22169.1"/>
    </source>
</evidence>
<keyword evidence="3" id="KW-1185">Reference proteome</keyword>
<name>A0A512CD79_9BACT</name>
<reference evidence="2 3" key="1">
    <citation type="submission" date="2019-07" db="EMBL/GenBank/DDBJ databases">
        <title>Whole genome shotgun sequence of Cyclobacterium qasimii NBRC 106168.</title>
        <authorList>
            <person name="Hosoyama A."/>
            <person name="Uohara A."/>
            <person name="Ohji S."/>
            <person name="Ichikawa N."/>
        </authorList>
    </citation>
    <scope>NUCLEOTIDE SEQUENCE [LARGE SCALE GENOMIC DNA]</scope>
    <source>
        <strain evidence="2 3">NBRC 106168</strain>
    </source>
</reference>